<dbReference type="EMBL" id="JARAKH010000038">
    <property type="protein sequence ID" value="KAK8383284.1"/>
    <property type="molecule type" value="Genomic_DNA"/>
</dbReference>
<evidence type="ECO:0000313" key="2">
    <source>
        <dbReference type="EMBL" id="KAK8383284.1"/>
    </source>
</evidence>
<dbReference type="GO" id="GO:0003676">
    <property type="term" value="F:nucleic acid binding"/>
    <property type="evidence" value="ECO:0007669"/>
    <property type="project" value="InterPro"/>
</dbReference>
<evidence type="ECO:0000256" key="1">
    <source>
        <dbReference type="SAM" id="MobiDB-lite"/>
    </source>
</evidence>
<evidence type="ECO:0008006" key="4">
    <source>
        <dbReference type="Google" id="ProtNLM"/>
    </source>
</evidence>
<dbReference type="Proteomes" id="UP001487740">
    <property type="component" value="Unassembled WGS sequence"/>
</dbReference>
<organism evidence="2 3">
    <name type="scientific">Scylla paramamosain</name>
    <name type="common">Mud crab</name>
    <dbReference type="NCBI Taxonomy" id="85552"/>
    <lineage>
        <taxon>Eukaryota</taxon>
        <taxon>Metazoa</taxon>
        <taxon>Ecdysozoa</taxon>
        <taxon>Arthropoda</taxon>
        <taxon>Crustacea</taxon>
        <taxon>Multicrustacea</taxon>
        <taxon>Malacostraca</taxon>
        <taxon>Eumalacostraca</taxon>
        <taxon>Eucarida</taxon>
        <taxon>Decapoda</taxon>
        <taxon>Pleocyemata</taxon>
        <taxon>Brachyura</taxon>
        <taxon>Eubrachyura</taxon>
        <taxon>Portunoidea</taxon>
        <taxon>Portunidae</taxon>
        <taxon>Portuninae</taxon>
        <taxon>Scylla</taxon>
    </lineage>
</organism>
<proteinExistence type="predicted"/>
<feature type="region of interest" description="Disordered" evidence="1">
    <location>
        <begin position="109"/>
        <end position="129"/>
    </location>
</feature>
<dbReference type="AlphaFoldDB" id="A0AAW0T6N2"/>
<name>A0AAW0T6N2_SCYPA</name>
<dbReference type="InterPro" id="IPR012337">
    <property type="entry name" value="RNaseH-like_sf"/>
</dbReference>
<evidence type="ECO:0000313" key="3">
    <source>
        <dbReference type="Proteomes" id="UP001487740"/>
    </source>
</evidence>
<keyword evidence="3" id="KW-1185">Reference proteome</keyword>
<reference evidence="2 3" key="1">
    <citation type="submission" date="2023-03" db="EMBL/GenBank/DDBJ databases">
        <title>High-quality genome of Scylla paramamosain provides insights in environmental adaptation.</title>
        <authorList>
            <person name="Zhang L."/>
        </authorList>
    </citation>
    <scope>NUCLEOTIDE SEQUENCE [LARGE SCALE GENOMIC DNA]</scope>
    <source>
        <strain evidence="2">LZ_2023a</strain>
        <tissue evidence="2">Muscle</tissue>
    </source>
</reference>
<feature type="compositionally biased region" description="Polar residues" evidence="1">
    <location>
        <begin position="114"/>
        <end position="123"/>
    </location>
</feature>
<accession>A0AAW0T6N2</accession>
<dbReference type="SUPFAM" id="SSF53098">
    <property type="entry name" value="Ribonuclease H-like"/>
    <property type="match status" value="1"/>
</dbReference>
<gene>
    <name evidence="2" type="ORF">O3P69_011633</name>
</gene>
<dbReference type="InterPro" id="IPR036397">
    <property type="entry name" value="RNaseH_sf"/>
</dbReference>
<comment type="caution">
    <text evidence="2">The sequence shown here is derived from an EMBL/GenBank/DDBJ whole genome shotgun (WGS) entry which is preliminary data.</text>
</comment>
<sequence length="129" mass="14700">MGYCATNCYAPHSINDELCKSCWIRRSITSAYHPQINGATERASKTLRTRLVKLCNEAMSNCPNFQEEVAYCICILRTPLDNDLNGSRNMTQEEMERLKTEVTHTRFLAEAEEQNSNTTNSDTEALWGE</sequence>
<protein>
    <recommendedName>
        <fullName evidence="4">Integrase catalytic domain-containing protein</fullName>
    </recommendedName>
</protein>
<dbReference type="Gene3D" id="3.30.420.10">
    <property type="entry name" value="Ribonuclease H-like superfamily/Ribonuclease H"/>
    <property type="match status" value="1"/>
</dbReference>